<dbReference type="SUPFAM" id="SSF53187">
    <property type="entry name" value="Zn-dependent exopeptidases"/>
    <property type="match status" value="1"/>
</dbReference>
<dbReference type="EMBL" id="BMZF01000009">
    <property type="protein sequence ID" value="GHA59939.1"/>
    <property type="molecule type" value="Genomic_DNA"/>
</dbReference>
<evidence type="ECO:0000313" key="2">
    <source>
        <dbReference type="Proteomes" id="UP000634455"/>
    </source>
</evidence>
<dbReference type="InterPro" id="IPR007709">
    <property type="entry name" value="N-FG_amidohydro"/>
</dbReference>
<reference evidence="2" key="1">
    <citation type="journal article" date="2019" name="Int. J. Syst. Evol. Microbiol.">
        <title>The Global Catalogue of Microorganisms (GCM) 10K type strain sequencing project: providing services to taxonomists for standard genome sequencing and annotation.</title>
        <authorList>
            <consortium name="The Broad Institute Genomics Platform"/>
            <consortium name="The Broad Institute Genome Sequencing Center for Infectious Disease"/>
            <person name="Wu L."/>
            <person name="Ma J."/>
        </authorList>
    </citation>
    <scope>NUCLEOTIDE SEQUENCE [LARGE SCALE GENOMIC DNA]</scope>
    <source>
        <strain evidence="2">KCTC 32465</strain>
    </source>
</reference>
<dbReference type="Proteomes" id="UP000634455">
    <property type="component" value="Unassembled WGS sequence"/>
</dbReference>
<protein>
    <submittedName>
        <fullName evidence="1">N-formylglutamate amidohydrolase</fullName>
    </submittedName>
</protein>
<proteinExistence type="predicted"/>
<gene>
    <name evidence="1" type="ORF">GCM10008927_26990</name>
</gene>
<dbReference type="Pfam" id="PF05013">
    <property type="entry name" value="FGase"/>
    <property type="match status" value="1"/>
</dbReference>
<sequence length="286" mass="31706">MTNYVFSLSLPTNWTSSTVFSSPHSGRDYTDSYFEKSNLSRNHLRSSEDAFVDELFSSAPESGAPLMAAVMPRAFIDLNRGADELDSAIIEDVKPTKGNPRTAAGLGVIPRVVSQGRAIQSGKISNHDALDRIAKYYEPYHQRLNGLLKQTTDAFGESLLIDCHSMPHTALDNISVRGGSRPDVIIGDRFGSACAPEIADQVEAAFRRQDFVVARNLPFAGAYILREYGRPTQRRNAVQVEIDRALYLNEASVTKNEQFDLIKRRIDRVVLELAKISQAPLKFAAE</sequence>
<keyword evidence="2" id="KW-1185">Reference proteome</keyword>
<evidence type="ECO:0000313" key="1">
    <source>
        <dbReference type="EMBL" id="GHA59939.1"/>
    </source>
</evidence>
<dbReference type="Gene3D" id="3.40.630.40">
    <property type="entry name" value="Zn-dependent exopeptidases"/>
    <property type="match status" value="1"/>
</dbReference>
<organism evidence="1 2">
    <name type="scientific">Paramylibacter ulvae</name>
    <dbReference type="NCBI Taxonomy" id="1651968"/>
    <lineage>
        <taxon>Bacteria</taxon>
        <taxon>Pseudomonadati</taxon>
        <taxon>Pseudomonadota</taxon>
        <taxon>Alphaproteobacteria</taxon>
        <taxon>Rhodobacterales</taxon>
        <taxon>Paracoccaceae</taxon>
        <taxon>Paramylibacter</taxon>
    </lineage>
</organism>
<name>A0ABQ3D5K9_9RHOB</name>
<dbReference type="RefSeq" id="WP_189641268.1">
    <property type="nucleotide sequence ID" value="NZ_BMZF01000009.1"/>
</dbReference>
<comment type="caution">
    <text evidence="1">The sequence shown here is derived from an EMBL/GenBank/DDBJ whole genome shotgun (WGS) entry which is preliminary data.</text>
</comment>
<accession>A0ABQ3D5K9</accession>